<evidence type="ECO:0000256" key="1">
    <source>
        <dbReference type="ARBA" id="ARBA00022679"/>
    </source>
</evidence>
<dbReference type="InterPro" id="IPR008278">
    <property type="entry name" value="4-PPantetheinyl_Trfase_dom"/>
</dbReference>
<evidence type="ECO:0000313" key="3">
    <source>
        <dbReference type="EMBL" id="GCB35942.1"/>
    </source>
</evidence>
<dbReference type="Pfam" id="PF01648">
    <property type="entry name" value="ACPS"/>
    <property type="match status" value="1"/>
</dbReference>
<dbReference type="InterPro" id="IPR037143">
    <property type="entry name" value="4-PPantetheinyl_Trfase_dom_sf"/>
</dbReference>
<accession>A0A401LWR1</accession>
<name>A0A401LWR1_9BACE</name>
<proteinExistence type="predicted"/>
<reference evidence="3 4" key="1">
    <citation type="submission" date="2018-10" db="EMBL/GenBank/DDBJ databases">
        <title>Draft Genome Sequence of Bacteroides sp. KCTC 15687.</title>
        <authorList>
            <person name="Yu S.Y."/>
            <person name="Kim J.S."/>
            <person name="Oh B.S."/>
            <person name="Park S.H."/>
            <person name="Kang S.W."/>
            <person name="Park J.E."/>
            <person name="Choi S.H."/>
            <person name="Han K.I."/>
            <person name="Lee K.C."/>
            <person name="Eom M.K."/>
            <person name="Suh M.K."/>
            <person name="Lee D.H."/>
            <person name="Yoon H."/>
            <person name="Kim B."/>
            <person name="Yang S.J."/>
            <person name="Lee J.S."/>
            <person name="Lee J.H."/>
        </authorList>
    </citation>
    <scope>NUCLEOTIDE SEQUENCE [LARGE SCALE GENOMIC DNA]</scope>
    <source>
        <strain evidence="3 4">KCTC 15687</strain>
    </source>
</reference>
<evidence type="ECO:0000259" key="2">
    <source>
        <dbReference type="Pfam" id="PF01648"/>
    </source>
</evidence>
<dbReference type="GO" id="GO:0008897">
    <property type="term" value="F:holo-[acyl-carrier-protein] synthase activity"/>
    <property type="evidence" value="ECO:0007669"/>
    <property type="project" value="InterPro"/>
</dbReference>
<gene>
    <name evidence="3" type="ORF">KGMB02408_28870</name>
</gene>
<organism evidence="3 4">
    <name type="scientific">Bacteroides faecalis</name>
    <dbReference type="NCBI Taxonomy" id="2447885"/>
    <lineage>
        <taxon>Bacteria</taxon>
        <taxon>Pseudomonadati</taxon>
        <taxon>Bacteroidota</taxon>
        <taxon>Bacteroidia</taxon>
        <taxon>Bacteroidales</taxon>
        <taxon>Bacteroidaceae</taxon>
        <taxon>Bacteroides</taxon>
    </lineage>
</organism>
<dbReference type="SUPFAM" id="SSF56214">
    <property type="entry name" value="4'-phosphopantetheinyl transferase"/>
    <property type="match status" value="2"/>
</dbReference>
<dbReference type="Gene3D" id="3.90.470.20">
    <property type="entry name" value="4'-phosphopantetheinyl transferase domain"/>
    <property type="match status" value="1"/>
</dbReference>
<dbReference type="Proteomes" id="UP000288079">
    <property type="component" value="Unassembled WGS sequence"/>
</dbReference>
<evidence type="ECO:0000313" key="4">
    <source>
        <dbReference type="Proteomes" id="UP000288079"/>
    </source>
</evidence>
<dbReference type="RefSeq" id="WP_125041804.1">
    <property type="nucleotide sequence ID" value="NZ_BHWB01000008.1"/>
</dbReference>
<dbReference type="GO" id="GO:0000287">
    <property type="term" value="F:magnesium ion binding"/>
    <property type="evidence" value="ECO:0007669"/>
    <property type="project" value="InterPro"/>
</dbReference>
<comment type="caution">
    <text evidence="3">The sequence shown here is derived from an EMBL/GenBank/DDBJ whole genome shotgun (WGS) entry which is preliminary data.</text>
</comment>
<dbReference type="AlphaFoldDB" id="A0A401LWR1"/>
<sequence length="216" mass="25336">MALFLQHKEHSWQWAVWKMDEGIEELLNLLPVSLKAEYEKEIQRFTSEHRRQEWLSVRVLLFTLLGEKKEIGYKSSGKPYLVDGSFYISISHTKGYVAVILSSEVPVGIDIEQYGKRIHKVIDRFIRPDEQVGSYQEDITWGLLLHWSAKETVFKYMKDPDADLRKLCLSPFIPQKEGQFQLREYVTEQKQLFDVGYRINSDFVLTWVAGGRIYIG</sequence>
<dbReference type="OrthoDB" id="1190494at2"/>
<protein>
    <submittedName>
        <fullName evidence="3">Siderophore biosynthesis protein</fullName>
    </submittedName>
</protein>
<feature type="domain" description="4'-phosphopantetheinyl transferase" evidence="2">
    <location>
        <begin position="106"/>
        <end position="190"/>
    </location>
</feature>
<dbReference type="EMBL" id="BHWB01000008">
    <property type="protein sequence ID" value="GCB35942.1"/>
    <property type="molecule type" value="Genomic_DNA"/>
</dbReference>
<keyword evidence="1" id="KW-0808">Transferase</keyword>
<keyword evidence="4" id="KW-1185">Reference proteome</keyword>